<dbReference type="PROSITE" id="PS51202">
    <property type="entry name" value="RCK_C"/>
    <property type="match status" value="1"/>
</dbReference>
<feature type="non-terminal residue" evidence="2">
    <location>
        <position position="1"/>
    </location>
</feature>
<protein>
    <recommendedName>
        <fullName evidence="1">RCK C-terminal domain-containing protein</fullName>
    </recommendedName>
</protein>
<dbReference type="GO" id="GO:0006813">
    <property type="term" value="P:potassium ion transport"/>
    <property type="evidence" value="ECO:0007669"/>
    <property type="project" value="InterPro"/>
</dbReference>
<dbReference type="Proteomes" id="UP000885771">
    <property type="component" value="Unassembled WGS sequence"/>
</dbReference>
<organism evidence="2">
    <name type="scientific">Caldithrix abyssi</name>
    <dbReference type="NCBI Taxonomy" id="187145"/>
    <lineage>
        <taxon>Bacteria</taxon>
        <taxon>Pseudomonadati</taxon>
        <taxon>Calditrichota</taxon>
        <taxon>Calditrichia</taxon>
        <taxon>Calditrichales</taxon>
        <taxon>Calditrichaceae</taxon>
        <taxon>Caldithrix</taxon>
    </lineage>
</organism>
<feature type="domain" description="RCK C-terminal" evidence="1">
    <location>
        <begin position="1"/>
        <end position="77"/>
    </location>
</feature>
<accession>A0A7V5RQM0</accession>
<evidence type="ECO:0000259" key="1">
    <source>
        <dbReference type="PROSITE" id="PS51202"/>
    </source>
</evidence>
<reference evidence="2" key="1">
    <citation type="journal article" date="2020" name="mSystems">
        <title>Genome- and Community-Level Interaction Insights into Carbon Utilization and Element Cycling Functions of Hydrothermarchaeota in Hydrothermal Sediment.</title>
        <authorList>
            <person name="Zhou Z."/>
            <person name="Liu Y."/>
            <person name="Xu W."/>
            <person name="Pan J."/>
            <person name="Luo Z.H."/>
            <person name="Li M."/>
        </authorList>
    </citation>
    <scope>NUCLEOTIDE SEQUENCE [LARGE SCALE GENOMIC DNA]</scope>
    <source>
        <strain evidence="2">HyVt-460</strain>
    </source>
</reference>
<comment type="caution">
    <text evidence="2">The sequence shown here is derived from an EMBL/GenBank/DDBJ whole genome shotgun (WGS) entry which is preliminary data.</text>
</comment>
<dbReference type="Gene3D" id="3.30.70.1450">
    <property type="entry name" value="Regulator of K+ conductance, C-terminal domain"/>
    <property type="match status" value="1"/>
</dbReference>
<dbReference type="Pfam" id="PF02080">
    <property type="entry name" value="TrkA_C"/>
    <property type="match status" value="1"/>
</dbReference>
<dbReference type="GO" id="GO:0008324">
    <property type="term" value="F:monoatomic cation transmembrane transporter activity"/>
    <property type="evidence" value="ECO:0007669"/>
    <property type="project" value="InterPro"/>
</dbReference>
<name>A0A7V5RQM0_CALAY</name>
<proteinExistence type="predicted"/>
<dbReference type="EMBL" id="DRLI01000185">
    <property type="protein sequence ID" value="HHM02325.1"/>
    <property type="molecule type" value="Genomic_DNA"/>
</dbReference>
<dbReference type="InterPro" id="IPR006037">
    <property type="entry name" value="RCK_C"/>
</dbReference>
<dbReference type="SUPFAM" id="SSF116726">
    <property type="entry name" value="TrkA C-terminal domain-like"/>
    <property type="match status" value="1"/>
</dbReference>
<gene>
    <name evidence="2" type="ORF">ENJ15_04875</name>
</gene>
<dbReference type="AlphaFoldDB" id="A0A7V5RQM0"/>
<dbReference type="InterPro" id="IPR036721">
    <property type="entry name" value="RCK_C_sf"/>
</dbReference>
<evidence type="ECO:0000313" key="2">
    <source>
        <dbReference type="EMBL" id="HHM02325.1"/>
    </source>
</evidence>
<sequence length="77" mass="9182">YHFSEIEPPGIFINKTLRELELRNRFNLELLLIRRQKKKDGVMSSVYIQPGANTKIEMNDHLLIFGEKEKLDRLNRL</sequence>